<accession>A0A8B8NM67</accession>
<evidence type="ECO:0000256" key="6">
    <source>
        <dbReference type="RuleBase" id="RU363132"/>
    </source>
</evidence>
<comment type="subcellular location">
    <subcellularLocation>
        <location evidence="1 6">Endoplasmic reticulum membrane</location>
        <topology evidence="1 6">Multi-pass membrane protein</topology>
    </subcellularLocation>
</comment>
<evidence type="ECO:0000256" key="4">
    <source>
        <dbReference type="ARBA" id="ARBA00022989"/>
    </source>
</evidence>
<feature type="compositionally biased region" description="Basic and acidic residues" evidence="7">
    <location>
        <begin position="263"/>
        <end position="272"/>
    </location>
</feature>
<evidence type="ECO:0000259" key="8">
    <source>
        <dbReference type="PROSITE" id="PS50845"/>
    </source>
</evidence>
<dbReference type="OrthoDB" id="567788at2759"/>
<dbReference type="KEGG" id="rarg:115736185"/>
<dbReference type="PANTHER" id="PTHR46626:SF1">
    <property type="entry name" value="RETICULON-LIKE PROTEIN B21"/>
    <property type="match status" value="1"/>
</dbReference>
<feature type="transmembrane region" description="Helical" evidence="6">
    <location>
        <begin position="466"/>
        <end position="486"/>
    </location>
</feature>
<dbReference type="InterPro" id="IPR044647">
    <property type="entry name" value="RTNLB17/18/21"/>
</dbReference>
<dbReference type="RefSeq" id="XP_030523601.1">
    <property type="nucleotide sequence ID" value="XM_030667741.2"/>
</dbReference>
<feature type="compositionally biased region" description="Low complexity" evidence="7">
    <location>
        <begin position="379"/>
        <end position="389"/>
    </location>
</feature>
<proteinExistence type="predicted"/>
<feature type="compositionally biased region" description="Low complexity" evidence="7">
    <location>
        <begin position="135"/>
        <end position="151"/>
    </location>
</feature>
<dbReference type="InterPro" id="IPR003388">
    <property type="entry name" value="Reticulon"/>
</dbReference>
<evidence type="ECO:0000256" key="2">
    <source>
        <dbReference type="ARBA" id="ARBA00022692"/>
    </source>
</evidence>
<evidence type="ECO:0000313" key="10">
    <source>
        <dbReference type="RefSeq" id="XP_030523601.1"/>
    </source>
</evidence>
<feature type="compositionally biased region" description="Acidic residues" evidence="7">
    <location>
        <begin position="283"/>
        <end position="311"/>
    </location>
</feature>
<keyword evidence="2 6" id="KW-0812">Transmembrane</keyword>
<dbReference type="Pfam" id="PF02453">
    <property type="entry name" value="Reticulon"/>
    <property type="match status" value="1"/>
</dbReference>
<reference evidence="10" key="1">
    <citation type="submission" date="2025-08" db="UniProtKB">
        <authorList>
            <consortium name="RefSeq"/>
        </authorList>
    </citation>
    <scope>IDENTIFICATION</scope>
    <source>
        <tissue evidence="10">Leaf</tissue>
    </source>
</reference>
<evidence type="ECO:0000313" key="9">
    <source>
        <dbReference type="Proteomes" id="UP000827889"/>
    </source>
</evidence>
<keyword evidence="9" id="KW-1185">Reference proteome</keyword>
<dbReference type="PROSITE" id="PS50845">
    <property type="entry name" value="RETICULON"/>
    <property type="match status" value="1"/>
</dbReference>
<evidence type="ECO:0000256" key="5">
    <source>
        <dbReference type="ARBA" id="ARBA00023136"/>
    </source>
</evidence>
<feature type="compositionally biased region" description="Acidic residues" evidence="7">
    <location>
        <begin position="208"/>
        <end position="221"/>
    </location>
</feature>
<feature type="compositionally biased region" description="Basic and acidic residues" evidence="7">
    <location>
        <begin position="312"/>
        <end position="322"/>
    </location>
</feature>
<feature type="compositionally biased region" description="Basic and acidic residues" evidence="7">
    <location>
        <begin position="152"/>
        <end position="187"/>
    </location>
</feature>
<feature type="region of interest" description="Disordered" evidence="7">
    <location>
        <begin position="27"/>
        <end position="322"/>
    </location>
</feature>
<feature type="compositionally biased region" description="Basic and acidic residues" evidence="7">
    <location>
        <begin position="241"/>
        <end position="252"/>
    </location>
</feature>
<feature type="compositionally biased region" description="Basic and acidic residues" evidence="7">
    <location>
        <begin position="89"/>
        <end position="102"/>
    </location>
</feature>
<sequence length="682" mass="75512">MEKVDGSRRRAGVKTGVVAGSVWESRMRSDDVRGGVKVFNGDDKTEEPIENNNNNASRTKRTGPVGGKRKTWKPEAGDGPSLPISSARGKAELSKSGDEMVKEVSVSADGPIKKSPAVAKRGKRDAASGADQAIQRSPVQVRRSRSGAVRGSVEKSSVELRKVKSDCVKILDQPQRDGDDGKNEENAVRLSTGNSEPPSLLDGSCQEECQEEEEEEEEEKEAEEKEAIDGSADGYEEDPVGESKPDEIRKEVISSNVSLVKPAPKEEPREDDNNGNDTATNDLVEEEEEEFPEEPEEDEGEAEFDEDTETEPENKTLEIKEIVVTEQKASEVVVKEEETKPDQVIEKPKSISIVKKQPPPPPAVKQTRLLRNIANPTLSKTFTSSSSSTNVHKQPPPITRRSSLHRNFATKTNSFSDKYQSFPERQNKLQSLVDLVMWRDVSKSAFIFGLGTFVTISSSYTKDISFSFITVVSYLGLFYLAAIFLYRSIICRGYVETDGSSCVLGEAEAIWLLKLVLPYLNEFLLKLKALFSGDPGTTMKLAVLLFVLARCGSSITIWKMAKFGFFGVFTVPKVCSSYSSQITAYGKFWIRRFRDAWNSCSHKKAVAAGIFTLVWNLCSVVARIWAVFMLYVAFRYYQQNLVREDWAEDNECANDKCRGQVGGPNNSCGPNIVESSKGKKAS</sequence>
<dbReference type="GO" id="GO:0005789">
    <property type="term" value="C:endoplasmic reticulum membrane"/>
    <property type="evidence" value="ECO:0007669"/>
    <property type="project" value="UniProtKB-SubCell"/>
</dbReference>
<organism evidence="9 10">
    <name type="scientific">Rhodamnia argentea</name>
    <dbReference type="NCBI Taxonomy" id="178133"/>
    <lineage>
        <taxon>Eukaryota</taxon>
        <taxon>Viridiplantae</taxon>
        <taxon>Streptophyta</taxon>
        <taxon>Embryophyta</taxon>
        <taxon>Tracheophyta</taxon>
        <taxon>Spermatophyta</taxon>
        <taxon>Magnoliopsida</taxon>
        <taxon>eudicotyledons</taxon>
        <taxon>Gunneridae</taxon>
        <taxon>Pentapetalae</taxon>
        <taxon>rosids</taxon>
        <taxon>malvids</taxon>
        <taxon>Myrtales</taxon>
        <taxon>Myrtaceae</taxon>
        <taxon>Myrtoideae</taxon>
        <taxon>Myrteae</taxon>
        <taxon>Australasian group</taxon>
        <taxon>Rhodamnia</taxon>
    </lineage>
</organism>
<protein>
    <recommendedName>
        <fullName evidence="6">Reticulon-like protein</fullName>
    </recommendedName>
</protein>
<evidence type="ECO:0000256" key="3">
    <source>
        <dbReference type="ARBA" id="ARBA00022824"/>
    </source>
</evidence>
<feature type="domain" description="Reticulon" evidence="8">
    <location>
        <begin position="432"/>
        <end position="585"/>
    </location>
</feature>
<evidence type="ECO:0000256" key="1">
    <source>
        <dbReference type="ARBA" id="ARBA00004477"/>
    </source>
</evidence>
<feature type="region of interest" description="Disordered" evidence="7">
    <location>
        <begin position="379"/>
        <end position="404"/>
    </location>
</feature>
<dbReference type="GeneID" id="115736185"/>
<keyword evidence="5 6" id="KW-0472">Membrane</keyword>
<gene>
    <name evidence="10" type="primary">LOC115736185</name>
</gene>
<feature type="transmembrane region" description="Helical" evidence="6">
    <location>
        <begin position="613"/>
        <end position="634"/>
    </location>
</feature>
<evidence type="ECO:0000256" key="7">
    <source>
        <dbReference type="SAM" id="MobiDB-lite"/>
    </source>
</evidence>
<keyword evidence="4 6" id="KW-1133">Transmembrane helix</keyword>
<dbReference type="PANTHER" id="PTHR46626">
    <property type="entry name" value="RETICULON-LIKE PROTEIN B17"/>
    <property type="match status" value="1"/>
</dbReference>
<dbReference type="Proteomes" id="UP000827889">
    <property type="component" value="Chromosome 4"/>
</dbReference>
<feature type="compositionally biased region" description="Basic and acidic residues" evidence="7">
    <location>
        <begin position="27"/>
        <end position="47"/>
    </location>
</feature>
<name>A0A8B8NM67_9MYRT</name>
<keyword evidence="3 6" id="KW-0256">Endoplasmic reticulum</keyword>
<dbReference type="AlphaFoldDB" id="A0A8B8NM67"/>